<dbReference type="AlphaFoldDB" id="T0JQQ5"/>
<dbReference type="EMBL" id="AMYD01003697">
    <property type="protein sequence ID" value="EQB45557.1"/>
    <property type="molecule type" value="Genomic_DNA"/>
</dbReference>
<evidence type="ECO:0000313" key="3">
    <source>
        <dbReference type="Proteomes" id="UP000015530"/>
    </source>
</evidence>
<dbReference type="GO" id="GO:0016740">
    <property type="term" value="F:transferase activity"/>
    <property type="evidence" value="ECO:0007669"/>
    <property type="project" value="UniProtKB-KW"/>
</dbReference>
<sequence length="344" mass="38934">MDRGRLALRLNTTTFSPISEESLGWLAGSFQRKKDALDRTRLAMLQTVGYCIPYAVYSEMATAHPRFLPLLDRLKREGRRSPLEVTLLAMERRRPYDEAPSVYREFVKDVLQKSSTCDSEFQDAVRNYRPQVVETTPDRRAWNPFSIVYCTIEPWTVPSHTQMRRPESELPVYQSHRTGLTADRSIHRLSAAAAAIYFLESIPHENRTHLRRIILDEKDEAVSNSECYTRGLIPFVRNTLFSESNDVFRCGRTSSKKTSTILTEALKAINIDFDLNDYKEHVIGEGRGVKAASYIECKLAGSKQGRLGSRPAMPTSSLLNPAAASKENDIPSVISILEEKANGM</sequence>
<dbReference type="InterPro" id="IPR036230">
    <property type="entry name" value="LeuA_allosteric_dom_sf"/>
</dbReference>
<evidence type="ECO:0000313" key="2">
    <source>
        <dbReference type="EMBL" id="EQB45557.1"/>
    </source>
</evidence>
<protein>
    <submittedName>
        <fullName evidence="2">Uncharacterized protein</fullName>
    </submittedName>
</protein>
<dbReference type="Gene3D" id="3.30.160.270">
    <property type="match status" value="1"/>
</dbReference>
<dbReference type="STRING" id="1237896.T0JQQ5"/>
<evidence type="ECO:0000256" key="1">
    <source>
        <dbReference type="ARBA" id="ARBA00022679"/>
    </source>
</evidence>
<accession>T0JQQ5</accession>
<organism evidence="2 3">
    <name type="scientific">Colletotrichum gloeosporioides (strain Cg-14)</name>
    <name type="common">Anthracnose fungus</name>
    <name type="synonym">Glomerella cingulata</name>
    <dbReference type="NCBI Taxonomy" id="1237896"/>
    <lineage>
        <taxon>Eukaryota</taxon>
        <taxon>Fungi</taxon>
        <taxon>Dikarya</taxon>
        <taxon>Ascomycota</taxon>
        <taxon>Pezizomycotina</taxon>
        <taxon>Sordariomycetes</taxon>
        <taxon>Hypocreomycetidae</taxon>
        <taxon>Glomerellales</taxon>
        <taxon>Glomerellaceae</taxon>
        <taxon>Colletotrichum</taxon>
        <taxon>Colletotrichum gloeosporioides species complex</taxon>
    </lineage>
</organism>
<keyword evidence="1" id="KW-0808">Transferase</keyword>
<proteinExistence type="predicted"/>
<dbReference type="HOGENOM" id="CLU_806557_0_0_1"/>
<dbReference type="SUPFAM" id="SSF110921">
    <property type="entry name" value="2-isopropylmalate synthase LeuA, allosteric (dimerisation) domain"/>
    <property type="match status" value="1"/>
</dbReference>
<name>T0JQQ5_COLGC</name>
<gene>
    <name evidence="2" type="ORF">CGLO_15553</name>
</gene>
<dbReference type="OrthoDB" id="5062850at2759"/>
<reference evidence="3" key="1">
    <citation type="journal article" date="2013" name="Mol. Plant Microbe Interact.">
        <title>Global aspects of pacC regulation of pathogenicity genes in Colletotrichum gloeosporioides as revealed by transcriptome analysis.</title>
        <authorList>
            <person name="Alkan N."/>
            <person name="Meng X."/>
            <person name="Friedlander G."/>
            <person name="Reuveni E."/>
            <person name="Sukno S."/>
            <person name="Sherman A."/>
            <person name="Thon M."/>
            <person name="Fluhr R."/>
            <person name="Prusky D."/>
        </authorList>
    </citation>
    <scope>NUCLEOTIDE SEQUENCE [LARGE SCALE GENOMIC DNA]</scope>
    <source>
        <strain evidence="3">Cg-14</strain>
    </source>
</reference>
<comment type="caution">
    <text evidence="2">The sequence shown here is derived from an EMBL/GenBank/DDBJ whole genome shotgun (WGS) entry which is preliminary data.</text>
</comment>
<dbReference type="Proteomes" id="UP000015530">
    <property type="component" value="Unassembled WGS sequence"/>
</dbReference>